<name>A0A918TZ94_9BACT</name>
<reference evidence="3" key="2">
    <citation type="submission" date="2020-09" db="EMBL/GenBank/DDBJ databases">
        <authorList>
            <person name="Sun Q."/>
            <person name="Kim S."/>
        </authorList>
    </citation>
    <scope>NUCLEOTIDE SEQUENCE</scope>
    <source>
        <strain evidence="3">KCTC 12988</strain>
    </source>
</reference>
<keyword evidence="4" id="KW-1185">Reference proteome</keyword>
<evidence type="ECO:0000256" key="1">
    <source>
        <dbReference type="SAM" id="Phobius"/>
    </source>
</evidence>
<accession>A0A918TZ94</accession>
<proteinExistence type="predicted"/>
<evidence type="ECO:0000313" key="3">
    <source>
        <dbReference type="EMBL" id="GHC66595.1"/>
    </source>
</evidence>
<dbReference type="Proteomes" id="UP000644507">
    <property type="component" value="Unassembled WGS sequence"/>
</dbReference>
<reference evidence="3" key="1">
    <citation type="journal article" date="2014" name="Int. J. Syst. Evol. Microbiol.">
        <title>Complete genome sequence of Corynebacterium casei LMG S-19264T (=DSM 44701T), isolated from a smear-ripened cheese.</title>
        <authorList>
            <consortium name="US DOE Joint Genome Institute (JGI-PGF)"/>
            <person name="Walter F."/>
            <person name="Albersmeier A."/>
            <person name="Kalinowski J."/>
            <person name="Ruckert C."/>
        </authorList>
    </citation>
    <scope>NUCLEOTIDE SEQUENCE</scope>
    <source>
        <strain evidence="3">KCTC 12988</strain>
    </source>
</reference>
<feature type="transmembrane region" description="Helical" evidence="1">
    <location>
        <begin position="12"/>
        <end position="34"/>
    </location>
</feature>
<comment type="caution">
    <text evidence="3">The sequence shown here is derived from an EMBL/GenBank/DDBJ whole genome shotgun (WGS) entry which is preliminary data.</text>
</comment>
<protein>
    <recommendedName>
        <fullName evidence="2">DUF3592 domain-containing protein</fullName>
    </recommendedName>
</protein>
<dbReference type="InterPro" id="IPR021994">
    <property type="entry name" value="DUF3592"/>
</dbReference>
<dbReference type="RefSeq" id="WP_189573985.1">
    <property type="nucleotide sequence ID" value="NZ_BMXI01000021.1"/>
</dbReference>
<gene>
    <name evidence="3" type="ORF">GCM10007100_38150</name>
</gene>
<feature type="transmembrane region" description="Helical" evidence="1">
    <location>
        <begin position="120"/>
        <end position="141"/>
    </location>
</feature>
<evidence type="ECO:0000259" key="2">
    <source>
        <dbReference type="Pfam" id="PF12158"/>
    </source>
</evidence>
<sequence>MRRPAYHDVSGRSYLAIAVLLIGFFGGGILYRLFVFSASAKWLEQAAVVSFVSVEPKSSIFLYRYEFEGRNYLGTRFRILREGSVPEGSEIRARFEKGKTISILVNPRKPSQSTVERGEIAFISLGTELLIVSIGLVLLIANRVQVRKQKVRTRRID</sequence>
<dbReference type="Pfam" id="PF12158">
    <property type="entry name" value="DUF3592"/>
    <property type="match status" value="1"/>
</dbReference>
<keyword evidence="1" id="KW-1133">Transmembrane helix</keyword>
<dbReference type="AlphaFoldDB" id="A0A918TZ94"/>
<feature type="domain" description="DUF3592" evidence="2">
    <location>
        <begin position="61"/>
        <end position="118"/>
    </location>
</feature>
<keyword evidence="1" id="KW-0812">Transmembrane</keyword>
<evidence type="ECO:0000313" key="4">
    <source>
        <dbReference type="Proteomes" id="UP000644507"/>
    </source>
</evidence>
<keyword evidence="1" id="KW-0472">Membrane</keyword>
<organism evidence="3 4">
    <name type="scientific">Roseibacillus persicicus</name>
    <dbReference type="NCBI Taxonomy" id="454148"/>
    <lineage>
        <taxon>Bacteria</taxon>
        <taxon>Pseudomonadati</taxon>
        <taxon>Verrucomicrobiota</taxon>
        <taxon>Verrucomicrobiia</taxon>
        <taxon>Verrucomicrobiales</taxon>
        <taxon>Verrucomicrobiaceae</taxon>
        <taxon>Roseibacillus</taxon>
    </lineage>
</organism>
<dbReference type="EMBL" id="BMXI01000021">
    <property type="protein sequence ID" value="GHC66595.1"/>
    <property type="molecule type" value="Genomic_DNA"/>
</dbReference>